<gene>
    <name evidence="2" type="ORF">GN958_ATG02616</name>
    <name evidence="1" type="ORF">GN958_ATG02720</name>
</gene>
<dbReference type="Proteomes" id="UP000704712">
    <property type="component" value="Unassembled WGS sequence"/>
</dbReference>
<evidence type="ECO:0008006" key="4">
    <source>
        <dbReference type="Google" id="ProtNLM"/>
    </source>
</evidence>
<dbReference type="PANTHER" id="PTHR33129">
    <property type="entry name" value="PROTEIN KINASE DOMAIN-CONTAINING PROTEIN-RELATED"/>
    <property type="match status" value="1"/>
</dbReference>
<evidence type="ECO:0000313" key="3">
    <source>
        <dbReference type="Proteomes" id="UP000704712"/>
    </source>
</evidence>
<evidence type="ECO:0000313" key="2">
    <source>
        <dbReference type="EMBL" id="KAF4148192.1"/>
    </source>
</evidence>
<comment type="caution">
    <text evidence="1">The sequence shown here is derived from an EMBL/GenBank/DDBJ whole genome shotgun (WGS) entry which is preliminary data.</text>
</comment>
<dbReference type="AlphaFoldDB" id="A0A8S9V9M3"/>
<reference evidence="1" key="1">
    <citation type="submission" date="2020-03" db="EMBL/GenBank/DDBJ databases">
        <title>Hybrid Assembly of Korean Phytophthora infestans isolates.</title>
        <authorList>
            <person name="Prokchorchik M."/>
            <person name="Lee Y."/>
            <person name="Seo J."/>
            <person name="Cho J.-H."/>
            <person name="Park Y.-E."/>
            <person name="Jang D.-C."/>
            <person name="Im J.-S."/>
            <person name="Choi J.-G."/>
            <person name="Park H.-J."/>
            <person name="Lee G.-B."/>
            <person name="Lee Y.-G."/>
            <person name="Hong S.-Y."/>
            <person name="Cho K."/>
            <person name="Sohn K.H."/>
        </authorList>
    </citation>
    <scope>NUCLEOTIDE SEQUENCE</scope>
    <source>
        <strain evidence="1">KR_2_A2</strain>
    </source>
</reference>
<dbReference type="EMBL" id="JAACNO010000364">
    <property type="protein sequence ID" value="KAF4148094.1"/>
    <property type="molecule type" value="Genomic_DNA"/>
</dbReference>
<dbReference type="EMBL" id="JAACNO010000326">
    <property type="protein sequence ID" value="KAF4148192.1"/>
    <property type="molecule type" value="Genomic_DNA"/>
</dbReference>
<feature type="non-terminal residue" evidence="1">
    <location>
        <position position="1"/>
    </location>
</feature>
<sequence>QASETNIYEPAAHSHASVKEAPAYTMEAHAEDLRLNLPLQHHGISKMFYVRECYSNYYQLILRELFAQNKSVVTVTGTPGIGISIFYGYLFNHFKRDEQYNNFTFRSKTEKLLRTLGTSLRSNSISNSRNSLYDGAPLVPPPYPTKMVCSTSINDEWLHTRKKDEIHKTLYMPLWDANELFADDRHRGIDVITRAVIKDRIYLFGNVARECISTDEGFVRNRLETLEQVVRNVDSLRDW</sequence>
<dbReference type="InterPro" id="IPR052980">
    <property type="entry name" value="Crinkler_effector"/>
</dbReference>
<protein>
    <recommendedName>
        <fullName evidence="4">Crinkler (CRN) family protein</fullName>
    </recommendedName>
</protein>
<organism evidence="1 3">
    <name type="scientific">Phytophthora infestans</name>
    <name type="common">Potato late blight agent</name>
    <name type="synonym">Botrytis infestans</name>
    <dbReference type="NCBI Taxonomy" id="4787"/>
    <lineage>
        <taxon>Eukaryota</taxon>
        <taxon>Sar</taxon>
        <taxon>Stramenopiles</taxon>
        <taxon>Oomycota</taxon>
        <taxon>Peronosporomycetes</taxon>
        <taxon>Peronosporales</taxon>
        <taxon>Peronosporaceae</taxon>
        <taxon>Phytophthora</taxon>
    </lineage>
</organism>
<name>A0A8S9V9M3_PHYIN</name>
<evidence type="ECO:0000313" key="1">
    <source>
        <dbReference type="EMBL" id="KAF4148094.1"/>
    </source>
</evidence>
<proteinExistence type="predicted"/>
<dbReference type="PANTHER" id="PTHR33129:SF3">
    <property type="entry name" value="HOT SPOT (RHS) PROTEIN, PUTATIVE-RELATED"/>
    <property type="match status" value="1"/>
</dbReference>
<accession>A0A8S9V9M3</accession>